<keyword evidence="2" id="KW-0539">Nucleus</keyword>
<feature type="region of interest" description="Disordered" evidence="3">
    <location>
        <begin position="196"/>
        <end position="281"/>
    </location>
</feature>
<evidence type="ECO:0000256" key="1">
    <source>
        <dbReference type="ARBA" id="ARBA00004123"/>
    </source>
</evidence>
<reference evidence="5" key="1">
    <citation type="submission" date="2023-01" db="EMBL/GenBank/DDBJ databases">
        <title>Metagenome sequencing of chrysophaentin producing Chrysophaeum taylorii.</title>
        <authorList>
            <person name="Davison J."/>
            <person name="Bewley C."/>
        </authorList>
    </citation>
    <scope>NUCLEOTIDE SEQUENCE</scope>
    <source>
        <strain evidence="5">NIES-1699</strain>
    </source>
</reference>
<keyword evidence="6" id="KW-1185">Reference proteome</keyword>
<evidence type="ECO:0000313" key="5">
    <source>
        <dbReference type="EMBL" id="KAJ8612910.1"/>
    </source>
</evidence>
<dbReference type="InterPro" id="IPR036390">
    <property type="entry name" value="WH_DNA-bd_sf"/>
</dbReference>
<dbReference type="InterPro" id="IPR039781">
    <property type="entry name" value="Rad21/Rec8-like"/>
</dbReference>
<dbReference type="Pfam" id="PF04825">
    <property type="entry name" value="Rad21_Rec8_N"/>
    <property type="match status" value="1"/>
</dbReference>
<protein>
    <recommendedName>
        <fullName evidence="4">Rad21/Rec8-like protein N-terminal domain-containing protein</fullName>
    </recommendedName>
</protein>
<evidence type="ECO:0000256" key="2">
    <source>
        <dbReference type="ARBA" id="ARBA00023242"/>
    </source>
</evidence>
<feature type="region of interest" description="Disordered" evidence="3">
    <location>
        <begin position="296"/>
        <end position="383"/>
    </location>
</feature>
<evidence type="ECO:0000256" key="3">
    <source>
        <dbReference type="SAM" id="MobiDB-lite"/>
    </source>
</evidence>
<dbReference type="GO" id="GO:0008278">
    <property type="term" value="C:cohesin complex"/>
    <property type="evidence" value="ECO:0007669"/>
    <property type="project" value="InterPro"/>
</dbReference>
<dbReference type="SUPFAM" id="SSF46785">
    <property type="entry name" value="Winged helix' DNA-binding domain"/>
    <property type="match status" value="1"/>
</dbReference>
<feature type="compositionally biased region" description="Basic residues" evidence="3">
    <location>
        <begin position="265"/>
        <end position="276"/>
    </location>
</feature>
<dbReference type="GO" id="GO:0007062">
    <property type="term" value="P:sister chromatid cohesion"/>
    <property type="evidence" value="ECO:0007669"/>
    <property type="project" value="InterPro"/>
</dbReference>
<evidence type="ECO:0000259" key="4">
    <source>
        <dbReference type="Pfam" id="PF04825"/>
    </source>
</evidence>
<dbReference type="InterPro" id="IPR006910">
    <property type="entry name" value="Rad21_Rec8_N"/>
</dbReference>
<feature type="domain" description="Rad21/Rec8-like protein N-terminal" evidence="4">
    <location>
        <begin position="5"/>
        <end position="94"/>
    </location>
</feature>
<name>A0AAD7XRB9_9STRA</name>
<organism evidence="5 6">
    <name type="scientific">Chrysophaeum taylorii</name>
    <dbReference type="NCBI Taxonomy" id="2483200"/>
    <lineage>
        <taxon>Eukaryota</taxon>
        <taxon>Sar</taxon>
        <taxon>Stramenopiles</taxon>
        <taxon>Ochrophyta</taxon>
        <taxon>Pelagophyceae</taxon>
        <taxon>Pelagomonadales</taxon>
        <taxon>Pelagomonadaceae</taxon>
        <taxon>Chrysophaeum</taxon>
    </lineage>
</organism>
<dbReference type="PANTHER" id="PTHR12585:SF69">
    <property type="entry name" value="FI11703P"/>
    <property type="match status" value="1"/>
</dbReference>
<dbReference type="PANTHER" id="PTHR12585">
    <property type="entry name" value="SCC1 / RAD21 FAMILY MEMBER"/>
    <property type="match status" value="1"/>
</dbReference>
<feature type="compositionally biased region" description="Basic and acidic residues" evidence="3">
    <location>
        <begin position="314"/>
        <end position="332"/>
    </location>
</feature>
<feature type="compositionally biased region" description="Acidic residues" evidence="3">
    <location>
        <begin position="239"/>
        <end position="261"/>
    </location>
</feature>
<comment type="caution">
    <text evidence="5">The sequence shown here is derived from an EMBL/GenBank/DDBJ whole genome shotgun (WGS) entry which is preliminary data.</text>
</comment>
<evidence type="ECO:0000313" key="6">
    <source>
        <dbReference type="Proteomes" id="UP001230188"/>
    </source>
</evidence>
<dbReference type="GO" id="GO:1990414">
    <property type="term" value="P:replication-born double-strand break repair via sister chromatid exchange"/>
    <property type="evidence" value="ECO:0007669"/>
    <property type="project" value="TreeGrafter"/>
</dbReference>
<dbReference type="GO" id="GO:0005634">
    <property type="term" value="C:nucleus"/>
    <property type="evidence" value="ECO:0007669"/>
    <property type="project" value="UniProtKB-SubCell"/>
</dbReference>
<dbReference type="Proteomes" id="UP001230188">
    <property type="component" value="Unassembled WGS sequence"/>
</dbReference>
<feature type="compositionally biased region" description="Low complexity" evidence="3">
    <location>
        <begin position="226"/>
        <end position="238"/>
    </location>
</feature>
<sequence>MFASSSSQLVKSAAVSQVWLAATWEKKVGKAQVISADVGAAVRAIIDSPPSLRVASKLLLGVARIYARKAAYLAADCAEAMVRIRTAFRGAVDLAVAVAAPSTITVANFDEIDPSFELESPAIPRKRLREDEWVVATAKIDMQPLSPDASEDSMADLDPVQPDDLEDDSVPLRRASMLSDQDEPVPVVDEPVLDQDEPVPVVDEPPVDQDEPVPVVDEPVPDQDEPVPVVVESPAAPVVDDEEEVHIDEEEDAPQEPEEEVVVTHARKKPRRKQKKLFVDERTQLDPKLIREWLEDTSPIVEDHVVDPESPADLSRRPVDRDLLAGLDDDRINPLGKRRRVAEDPTPAKKARSSIDSDDTPEIGRFRQPEQMSPDFDDDDVPPPIFDDLPPAHVRAPSPVPEDEFVREWHPNTIKVAALLKDRLDDGTLTFAQLTAAADRGTVVGVFVELLHLHSWDYVAMSQATPRSDISLAPARNFHDPIPDLP</sequence>
<dbReference type="GO" id="GO:0003682">
    <property type="term" value="F:chromatin binding"/>
    <property type="evidence" value="ECO:0007669"/>
    <property type="project" value="TreeGrafter"/>
</dbReference>
<comment type="subcellular location">
    <subcellularLocation>
        <location evidence="1">Nucleus</location>
    </subcellularLocation>
</comment>
<dbReference type="AlphaFoldDB" id="A0AAD7XRB9"/>
<dbReference type="EMBL" id="JAQMWT010000038">
    <property type="protein sequence ID" value="KAJ8612910.1"/>
    <property type="molecule type" value="Genomic_DNA"/>
</dbReference>
<gene>
    <name evidence="5" type="ORF">CTAYLR_006171</name>
</gene>
<feature type="compositionally biased region" description="Acidic residues" evidence="3">
    <location>
        <begin position="149"/>
        <end position="168"/>
    </location>
</feature>
<accession>A0AAD7XRB9</accession>
<proteinExistence type="predicted"/>
<feature type="region of interest" description="Disordered" evidence="3">
    <location>
        <begin position="142"/>
        <end position="168"/>
    </location>
</feature>